<evidence type="ECO:0000313" key="2">
    <source>
        <dbReference type="EMBL" id="RIW13669.1"/>
    </source>
</evidence>
<comment type="caution">
    <text evidence="2">The sequence shown here is derived from an EMBL/GenBank/DDBJ whole genome shotgun (WGS) entry which is preliminary data.</text>
</comment>
<dbReference type="AlphaFoldDB" id="A0A418PP09"/>
<organism evidence="2 3">
    <name type="scientific">Algoriphagus lacus</name>
    <dbReference type="NCBI Taxonomy" id="2056311"/>
    <lineage>
        <taxon>Bacteria</taxon>
        <taxon>Pseudomonadati</taxon>
        <taxon>Bacteroidota</taxon>
        <taxon>Cytophagia</taxon>
        <taxon>Cytophagales</taxon>
        <taxon>Cyclobacteriaceae</taxon>
        <taxon>Algoriphagus</taxon>
    </lineage>
</organism>
<keyword evidence="3" id="KW-1185">Reference proteome</keyword>
<proteinExistence type="predicted"/>
<dbReference type="Pfam" id="PF05193">
    <property type="entry name" value="Peptidase_M16_C"/>
    <property type="match status" value="1"/>
</dbReference>
<name>A0A418PP09_9BACT</name>
<sequence>MFPDRSKAPEFIIPADFELSSPKIHSISGERKLYFIPTPGLQAVKLEAVGNSQRLSIPLQKSLVPSFTLQMLTEGTKEQSESELSEFFDFHASEVHPMISYSHEGMSLLTTKKHLLEVLPVFFSLFDQAIFPEESLNKRKSQRKLSIKMEHEKSASRASQLFRKALFGGNHPFGQEITETHVDQVSRVDLVDYYKTKLWTSTEFFMSGDLDDQELNSIEKFLNQLPYQKETHSPDLPILNSLPSIDEDRSTALQSSIRIGTWSIPKSHPDFMALSVFNTLLGGYFGSRLIKNIREDKGHTYGIYSSLSEIGDFNYWVIGADVQKAHRQEVIEEIYKEINLLATEPISTEELEVIRNYLIGQMLSRFSSSFDLMDRFRSVHHSGLDFDFYMKKLAFLRTFGAEDILTVGKKYFSNPPFTEVIVG</sequence>
<dbReference type="Proteomes" id="UP000283522">
    <property type="component" value="Unassembled WGS sequence"/>
</dbReference>
<evidence type="ECO:0000313" key="3">
    <source>
        <dbReference type="Proteomes" id="UP000283522"/>
    </source>
</evidence>
<dbReference type="GO" id="GO:0046872">
    <property type="term" value="F:metal ion binding"/>
    <property type="evidence" value="ECO:0007669"/>
    <property type="project" value="InterPro"/>
</dbReference>
<gene>
    <name evidence="2" type="ORF">D0X99_15620</name>
</gene>
<protein>
    <submittedName>
        <fullName evidence="2">Insulinase family protein</fullName>
    </submittedName>
</protein>
<feature type="domain" description="Peptidase M16 C-terminal" evidence="1">
    <location>
        <begin position="202"/>
        <end position="357"/>
    </location>
</feature>
<dbReference type="SUPFAM" id="SSF63411">
    <property type="entry name" value="LuxS/MPP-like metallohydrolase"/>
    <property type="match status" value="2"/>
</dbReference>
<evidence type="ECO:0000259" key="1">
    <source>
        <dbReference type="Pfam" id="PF05193"/>
    </source>
</evidence>
<dbReference type="RefSeq" id="WP_119478785.1">
    <property type="nucleotide sequence ID" value="NZ_QXML01000008.1"/>
</dbReference>
<dbReference type="PANTHER" id="PTHR11851">
    <property type="entry name" value="METALLOPROTEASE"/>
    <property type="match status" value="1"/>
</dbReference>
<dbReference type="InterPro" id="IPR050361">
    <property type="entry name" value="MPP/UQCRC_Complex"/>
</dbReference>
<reference evidence="2 3" key="1">
    <citation type="submission" date="2018-09" db="EMBL/GenBank/DDBJ databases">
        <authorList>
            <person name="Wang X."/>
            <person name="Du Z."/>
        </authorList>
    </citation>
    <scope>NUCLEOTIDE SEQUENCE [LARGE SCALE GENOMIC DNA]</scope>
    <source>
        <strain evidence="2 3">N3</strain>
    </source>
</reference>
<dbReference type="InterPro" id="IPR011249">
    <property type="entry name" value="Metalloenz_LuxS/M16"/>
</dbReference>
<dbReference type="EMBL" id="QXML01000008">
    <property type="protein sequence ID" value="RIW13669.1"/>
    <property type="molecule type" value="Genomic_DNA"/>
</dbReference>
<dbReference type="OrthoDB" id="9811314at2"/>
<dbReference type="Gene3D" id="3.30.830.10">
    <property type="entry name" value="Metalloenzyme, LuxS/M16 peptidase-like"/>
    <property type="match status" value="2"/>
</dbReference>
<dbReference type="InterPro" id="IPR007863">
    <property type="entry name" value="Peptidase_M16_C"/>
</dbReference>
<accession>A0A418PP09</accession>
<dbReference type="PANTHER" id="PTHR11851:SF224">
    <property type="entry name" value="PROCESSING PROTEASE"/>
    <property type="match status" value="1"/>
</dbReference>